<dbReference type="PANTHER" id="PTHR47561">
    <property type="entry name" value="POLYSACCHARIDE DEACETYLASE FAMILY PROTEIN (AFU_ORTHOLOGUE AFUA_6G05030)"/>
    <property type="match status" value="1"/>
</dbReference>
<feature type="domain" description="NodB homology" evidence="1">
    <location>
        <begin position="24"/>
        <end position="281"/>
    </location>
</feature>
<dbReference type="EMBL" id="CP136865">
    <property type="protein sequence ID" value="WOJ98276.1"/>
    <property type="molecule type" value="Genomic_DNA"/>
</dbReference>
<organism evidence="2 3">
    <name type="scientific">Congregibacter brevis</name>
    <dbReference type="NCBI Taxonomy" id="3081201"/>
    <lineage>
        <taxon>Bacteria</taxon>
        <taxon>Pseudomonadati</taxon>
        <taxon>Pseudomonadota</taxon>
        <taxon>Gammaproteobacteria</taxon>
        <taxon>Cellvibrionales</taxon>
        <taxon>Halieaceae</taxon>
        <taxon>Congregibacter</taxon>
    </lineage>
</organism>
<dbReference type="PROSITE" id="PS51677">
    <property type="entry name" value="NODB"/>
    <property type="match status" value="1"/>
</dbReference>
<dbReference type="Gene3D" id="3.20.20.370">
    <property type="entry name" value="Glycoside hydrolase/deacetylase"/>
    <property type="match status" value="1"/>
</dbReference>
<dbReference type="InterPro" id="IPR002509">
    <property type="entry name" value="NODB_dom"/>
</dbReference>
<gene>
    <name evidence="2" type="ORF">R0137_06825</name>
</gene>
<evidence type="ECO:0000313" key="3">
    <source>
        <dbReference type="Proteomes" id="UP001626549"/>
    </source>
</evidence>
<dbReference type="InterPro" id="IPR011330">
    <property type="entry name" value="Glyco_hydro/deAcase_b/a-brl"/>
</dbReference>
<dbReference type="InterPro" id="IPR014344">
    <property type="entry name" value="XrtA_polysacc_deacetyl"/>
</dbReference>
<dbReference type="Proteomes" id="UP001626549">
    <property type="component" value="Chromosome"/>
</dbReference>
<dbReference type="NCBIfam" id="TIGR03006">
    <property type="entry name" value="pepcterm_polyde"/>
    <property type="match status" value="1"/>
</dbReference>
<accession>A0ABZ0IFN8</accession>
<dbReference type="Pfam" id="PF01522">
    <property type="entry name" value="Polysacc_deac_1"/>
    <property type="match status" value="1"/>
</dbReference>
<protein>
    <submittedName>
        <fullName evidence="2">DUF3473 domain-containing protein</fullName>
    </submittedName>
</protein>
<keyword evidence="3" id="KW-1185">Reference proteome</keyword>
<reference evidence="2 3" key="1">
    <citation type="submission" date="2023-10" db="EMBL/GenBank/DDBJ databases">
        <title>Two novel species belonging to the OM43/NOR5 clade.</title>
        <authorList>
            <person name="Park M."/>
        </authorList>
    </citation>
    <scope>NUCLEOTIDE SEQUENCE [LARGE SCALE GENOMIC DNA]</scope>
    <source>
        <strain evidence="2 3">IMCC45268</strain>
    </source>
</reference>
<proteinExistence type="predicted"/>
<dbReference type="CDD" id="cd10941">
    <property type="entry name" value="CE4_PuuE_HpPgdA_like_2"/>
    <property type="match status" value="1"/>
</dbReference>
<evidence type="ECO:0000259" key="1">
    <source>
        <dbReference type="PROSITE" id="PS51677"/>
    </source>
</evidence>
<name>A0ABZ0IFN8_9GAMM</name>
<dbReference type="InterPro" id="IPR045235">
    <property type="entry name" value="PuuE_HpPgdA-like"/>
</dbReference>
<dbReference type="RefSeq" id="WP_407329575.1">
    <property type="nucleotide sequence ID" value="NZ_CP136865.1"/>
</dbReference>
<dbReference type="Pfam" id="PF11959">
    <property type="entry name" value="DUF3473"/>
    <property type="match status" value="1"/>
</dbReference>
<sequence>MSDHILNAMTVDVEDFFQVSAFEKNVSRTSWDSTPLRVERNMDRILDLFGQHDVKATFFTLGWIAERCPSMVRRIVEEGHELASHGWEHVRVTEQNPEQFREDVVKTKKFLEDLGGQGVHGYRAASYSIGAGNLWAHDVLADSGYKYSSSIVPIKHDLYGMPDAPRFKFTTANNRLVEIPLTTHPIAGKNINCAGGGWFRLFPYPFSRWALRQVNNNEREAAVFYFHPWEIDPEQPRISEASTKSRFRHYLNLAKMESRISQLLKDFRWSRMDHVFFADPE</sequence>
<dbReference type="PANTHER" id="PTHR47561:SF1">
    <property type="entry name" value="POLYSACCHARIDE DEACETYLASE FAMILY PROTEIN (AFU_ORTHOLOGUE AFUA_6G05030)"/>
    <property type="match status" value="1"/>
</dbReference>
<dbReference type="InterPro" id="IPR022560">
    <property type="entry name" value="DUF3473"/>
</dbReference>
<evidence type="ECO:0000313" key="2">
    <source>
        <dbReference type="EMBL" id="WOJ98276.1"/>
    </source>
</evidence>
<dbReference type="SUPFAM" id="SSF88713">
    <property type="entry name" value="Glycoside hydrolase/deacetylase"/>
    <property type="match status" value="1"/>
</dbReference>